<evidence type="ECO:0000259" key="4">
    <source>
        <dbReference type="Pfam" id="PF08241"/>
    </source>
</evidence>
<dbReference type="GO" id="GO:0008757">
    <property type="term" value="F:S-adenosylmethionine-dependent methyltransferase activity"/>
    <property type="evidence" value="ECO:0007669"/>
    <property type="project" value="InterPro"/>
</dbReference>
<dbReference type="RefSeq" id="WP_141197634.1">
    <property type="nucleotide sequence ID" value="NZ_CP041186.1"/>
</dbReference>
<keyword evidence="2 5" id="KW-0489">Methyltransferase</keyword>
<sequence length="257" mass="29432">MKFESRKDVQALDYPDFVALLGQENTPPGGEDTVRWWIDKASIDEHSHLLDLACSTGFSSRYIAHHLGCSGVGIDLSSSAIERARQVRGELRLDFQVADATDLPLADETFTHVVAGGTFAFFDASEAALDEVARVLEPGGKLCVSNFFYRSSPPDELLDTVEQYIDFRPRAHWTEQWWREYFTSRFELCESQTHSLEPVSIPAVVFATRRMLDESSFYADARPELQQQCFDRMRDTRIVLNEHRRYQGLALEIWELK</sequence>
<proteinExistence type="inferred from homology"/>
<evidence type="ECO:0000256" key="3">
    <source>
        <dbReference type="ARBA" id="ARBA00022679"/>
    </source>
</evidence>
<organism evidence="5 6">
    <name type="scientific">Persicimonas caeni</name>
    <dbReference type="NCBI Taxonomy" id="2292766"/>
    <lineage>
        <taxon>Bacteria</taxon>
        <taxon>Deltaproteobacteria</taxon>
        <taxon>Bradymonadales</taxon>
        <taxon>Bradymonadaceae</taxon>
        <taxon>Persicimonas</taxon>
    </lineage>
</organism>
<comment type="similarity">
    <text evidence="1">Belongs to the methyltransferase superfamily.</text>
</comment>
<evidence type="ECO:0000313" key="5">
    <source>
        <dbReference type="EMBL" id="QDG51149.1"/>
    </source>
</evidence>
<dbReference type="InterPro" id="IPR051052">
    <property type="entry name" value="Diverse_substrate_MTase"/>
</dbReference>
<reference evidence="5 6" key="1">
    <citation type="submission" date="2019-06" db="EMBL/GenBank/DDBJ databases">
        <title>Persicimonas caeni gen. nov., sp. nov., a predatory bacterium isolated from solar saltern.</title>
        <authorList>
            <person name="Wang S."/>
        </authorList>
    </citation>
    <scope>NUCLEOTIDE SEQUENCE [LARGE SCALE GENOMIC DNA]</scope>
    <source>
        <strain evidence="5 6">YN101</strain>
    </source>
</reference>
<dbReference type="GO" id="GO:0032259">
    <property type="term" value="P:methylation"/>
    <property type="evidence" value="ECO:0007669"/>
    <property type="project" value="UniProtKB-KW"/>
</dbReference>
<dbReference type="Gene3D" id="3.40.50.150">
    <property type="entry name" value="Vaccinia Virus protein VP39"/>
    <property type="match status" value="1"/>
</dbReference>
<evidence type="ECO:0000256" key="1">
    <source>
        <dbReference type="ARBA" id="ARBA00008361"/>
    </source>
</evidence>
<dbReference type="SUPFAM" id="SSF53335">
    <property type="entry name" value="S-adenosyl-L-methionine-dependent methyltransferases"/>
    <property type="match status" value="1"/>
</dbReference>
<dbReference type="Proteomes" id="UP000315995">
    <property type="component" value="Chromosome"/>
</dbReference>
<dbReference type="OrthoDB" id="9786194at2"/>
<feature type="domain" description="Methyltransferase type 11" evidence="4">
    <location>
        <begin position="50"/>
        <end position="143"/>
    </location>
</feature>
<dbReference type="PANTHER" id="PTHR44942:SF4">
    <property type="entry name" value="METHYLTRANSFERASE TYPE 11 DOMAIN-CONTAINING PROTEIN"/>
    <property type="match status" value="1"/>
</dbReference>
<dbReference type="Pfam" id="PF08241">
    <property type="entry name" value="Methyltransf_11"/>
    <property type="match status" value="1"/>
</dbReference>
<accession>A0A4Y6PSQ6</accession>
<dbReference type="AlphaFoldDB" id="A0A4Y6PSQ6"/>
<evidence type="ECO:0000313" key="6">
    <source>
        <dbReference type="Proteomes" id="UP000315995"/>
    </source>
</evidence>
<dbReference type="CDD" id="cd02440">
    <property type="entry name" value="AdoMet_MTases"/>
    <property type="match status" value="1"/>
</dbReference>
<protein>
    <submittedName>
        <fullName evidence="5">Class I SAM-dependent methyltransferase</fullName>
    </submittedName>
</protein>
<dbReference type="PANTHER" id="PTHR44942">
    <property type="entry name" value="METHYLTRANSF_11 DOMAIN-CONTAINING PROTEIN"/>
    <property type="match status" value="1"/>
</dbReference>
<keyword evidence="6" id="KW-1185">Reference proteome</keyword>
<evidence type="ECO:0000256" key="2">
    <source>
        <dbReference type="ARBA" id="ARBA00022603"/>
    </source>
</evidence>
<name>A0A4Y6PSQ6_PERCE</name>
<dbReference type="EMBL" id="CP041186">
    <property type="protein sequence ID" value="QDG51149.1"/>
    <property type="molecule type" value="Genomic_DNA"/>
</dbReference>
<keyword evidence="3 5" id="KW-0808">Transferase</keyword>
<dbReference type="InterPro" id="IPR013216">
    <property type="entry name" value="Methyltransf_11"/>
</dbReference>
<accession>A0A5B8Y3C9</accession>
<dbReference type="InterPro" id="IPR029063">
    <property type="entry name" value="SAM-dependent_MTases_sf"/>
</dbReference>
<gene>
    <name evidence="5" type="ORF">FIV42_10495</name>
</gene>